<proteinExistence type="predicted"/>
<dbReference type="GO" id="GO:0022857">
    <property type="term" value="F:transmembrane transporter activity"/>
    <property type="evidence" value="ECO:0007669"/>
    <property type="project" value="InterPro"/>
</dbReference>
<feature type="compositionally biased region" description="Low complexity" evidence="1">
    <location>
        <begin position="234"/>
        <end position="245"/>
    </location>
</feature>
<feature type="transmembrane region" description="Helical" evidence="2">
    <location>
        <begin position="447"/>
        <end position="468"/>
    </location>
</feature>
<dbReference type="Proteomes" id="UP001515480">
    <property type="component" value="Unassembled WGS sequence"/>
</dbReference>
<dbReference type="InterPro" id="IPR011701">
    <property type="entry name" value="MFS"/>
</dbReference>
<dbReference type="PANTHER" id="PTHR23525:SF1">
    <property type="entry name" value="NODULIN-LIKE DOMAIN-CONTAINING PROTEIN"/>
    <property type="match status" value="1"/>
</dbReference>
<keyword evidence="2" id="KW-0472">Membrane</keyword>
<dbReference type="PANTHER" id="PTHR23525">
    <property type="entry name" value="TRANSPORTER, PUTATIVE-RELATED"/>
    <property type="match status" value="1"/>
</dbReference>
<evidence type="ECO:0000313" key="3">
    <source>
        <dbReference type="EMBL" id="KAL1514525.1"/>
    </source>
</evidence>
<feature type="transmembrane region" description="Helical" evidence="2">
    <location>
        <begin position="62"/>
        <end position="82"/>
    </location>
</feature>
<dbReference type="CDD" id="cd06174">
    <property type="entry name" value="MFS"/>
    <property type="match status" value="1"/>
</dbReference>
<dbReference type="EMBL" id="JBGBPQ010000012">
    <property type="protein sequence ID" value="KAL1514525.1"/>
    <property type="molecule type" value="Genomic_DNA"/>
</dbReference>
<reference evidence="3 4" key="1">
    <citation type="journal article" date="2024" name="Science">
        <title>Giant polyketide synthase enzymes in the biosynthesis of giant marine polyether toxins.</title>
        <authorList>
            <person name="Fallon T.R."/>
            <person name="Shende V.V."/>
            <person name="Wierzbicki I.H."/>
            <person name="Pendleton A.L."/>
            <person name="Watervoot N.F."/>
            <person name="Auber R.P."/>
            <person name="Gonzalez D.J."/>
            <person name="Wisecaver J.H."/>
            <person name="Moore B.S."/>
        </authorList>
    </citation>
    <scope>NUCLEOTIDE SEQUENCE [LARGE SCALE GENOMIC DNA]</scope>
    <source>
        <strain evidence="3 4">12B1</strain>
    </source>
</reference>
<keyword evidence="2" id="KW-0812">Transmembrane</keyword>
<feature type="transmembrane region" description="Helical" evidence="2">
    <location>
        <begin position="89"/>
        <end position="112"/>
    </location>
</feature>
<evidence type="ECO:0000256" key="1">
    <source>
        <dbReference type="SAM" id="MobiDB-lite"/>
    </source>
</evidence>
<comment type="caution">
    <text evidence="3">The sequence shown here is derived from an EMBL/GenBank/DDBJ whole genome shotgun (WGS) entry which is preliminary data.</text>
</comment>
<keyword evidence="2" id="KW-1133">Transmembrane helix</keyword>
<evidence type="ECO:0000313" key="4">
    <source>
        <dbReference type="Proteomes" id="UP001515480"/>
    </source>
</evidence>
<feature type="region of interest" description="Disordered" evidence="1">
    <location>
        <begin position="234"/>
        <end position="278"/>
    </location>
</feature>
<dbReference type="AlphaFoldDB" id="A0AB34J6S3"/>
<accession>A0AB34J6S3</accession>
<feature type="transmembrane region" description="Helical" evidence="2">
    <location>
        <begin position="480"/>
        <end position="501"/>
    </location>
</feature>
<protein>
    <recommendedName>
        <fullName evidence="5">Major facilitator superfamily (MFS) profile domain-containing protein</fullName>
    </recommendedName>
</protein>
<feature type="compositionally biased region" description="Pro residues" evidence="1">
    <location>
        <begin position="246"/>
        <end position="262"/>
    </location>
</feature>
<gene>
    <name evidence="3" type="ORF">AB1Y20_003623</name>
</gene>
<feature type="transmembrane region" description="Helical" evidence="2">
    <location>
        <begin position="196"/>
        <end position="216"/>
    </location>
</feature>
<organism evidence="3 4">
    <name type="scientific">Prymnesium parvum</name>
    <name type="common">Toxic golden alga</name>
    <dbReference type="NCBI Taxonomy" id="97485"/>
    <lineage>
        <taxon>Eukaryota</taxon>
        <taxon>Haptista</taxon>
        <taxon>Haptophyta</taxon>
        <taxon>Prymnesiophyceae</taxon>
        <taxon>Prymnesiales</taxon>
        <taxon>Prymnesiaceae</taxon>
        <taxon>Prymnesium</taxon>
    </lineage>
</organism>
<evidence type="ECO:0000256" key="2">
    <source>
        <dbReference type="SAM" id="Phobius"/>
    </source>
</evidence>
<dbReference type="InterPro" id="IPR036259">
    <property type="entry name" value="MFS_trans_sf"/>
</dbReference>
<feature type="transmembrane region" description="Helical" evidence="2">
    <location>
        <begin position="307"/>
        <end position="327"/>
    </location>
</feature>
<dbReference type="SUPFAM" id="SSF103473">
    <property type="entry name" value="MFS general substrate transporter"/>
    <property type="match status" value="1"/>
</dbReference>
<sequence length="545" mass="57819">MCQPTHHAAPPAAHGKAGLQNKNAQLILVYSFLLSVYSSLVSNTPLTVYISMITSTNTDVGIATGIQGIVNLLIALPVGALADVIGRELLLRAAAVMALIAAAYTAVCLLYIHGSGEFDNHTTYLSLCGASALWGLFMGLHASPLEALFGDSVATGDRSQIYVWRSSLRTLGSVVGPLVSIFCFITHNQWDLHELTVILLVGVGFAIPPAVCLFFFRDKNSLGDASEGLHSRRAASPAFPQAAAEAPPPQEPPPPHDSPLPPLQREHSSPKRHGQGEELAAAPPLDSALVGSVQEEERVASCRMCGCLFTVDHVAPLVALSDTLGFVGNGMTVKFFPVFFKDKLELLPITVNLIMLAGPIGIAAVALLMQRVSLRLGRVPTAVLCKATGASMLVAIACIRYVPQTGAAAKYAIVPLYLMRTWLINCTSGLTKSVLNDYVPKRNRGKWNALESVNLFSWSGSALLGGYLSTEISYKNTFLITSGMQFCSVACLLPLISLVAAESQAHLRRPKLEQVVISDATSSTTCTSPLLAAGGSCEARACGAR</sequence>
<feature type="transmembrane region" description="Helical" evidence="2">
    <location>
        <begin position="124"/>
        <end position="149"/>
    </location>
</feature>
<feature type="transmembrane region" description="Helical" evidence="2">
    <location>
        <begin position="170"/>
        <end position="190"/>
    </location>
</feature>
<name>A0AB34J6S3_PRYPA</name>
<dbReference type="Gene3D" id="1.20.1250.20">
    <property type="entry name" value="MFS general substrate transporter like domains"/>
    <property type="match status" value="2"/>
</dbReference>
<evidence type="ECO:0008006" key="5">
    <source>
        <dbReference type="Google" id="ProtNLM"/>
    </source>
</evidence>
<feature type="transmembrane region" description="Helical" evidence="2">
    <location>
        <begin position="347"/>
        <end position="369"/>
    </location>
</feature>
<feature type="transmembrane region" description="Helical" evidence="2">
    <location>
        <begin position="26"/>
        <end position="50"/>
    </location>
</feature>
<dbReference type="Pfam" id="PF07690">
    <property type="entry name" value="MFS_1"/>
    <property type="match status" value="1"/>
</dbReference>
<keyword evidence="4" id="KW-1185">Reference proteome</keyword>